<dbReference type="Pfam" id="PF00106">
    <property type="entry name" value="adh_short"/>
    <property type="match status" value="1"/>
</dbReference>
<dbReference type="Gene3D" id="3.40.50.720">
    <property type="entry name" value="NAD(P)-binding Rossmann-like Domain"/>
    <property type="match status" value="1"/>
</dbReference>
<gene>
    <name evidence="6" type="ORF">FALBO_12502</name>
</gene>
<dbReference type="EC" id="1.4.3.4" evidence="2"/>
<dbReference type="SUPFAM" id="SSF54373">
    <property type="entry name" value="FAD-linked reductases, C-terminal domain"/>
    <property type="match status" value="1"/>
</dbReference>
<dbReference type="PANTHER" id="PTHR43563:SF14">
    <property type="entry name" value="AMINE OXIDASE"/>
    <property type="match status" value="1"/>
</dbReference>
<evidence type="ECO:0000256" key="2">
    <source>
        <dbReference type="ARBA" id="ARBA00012804"/>
    </source>
</evidence>
<dbReference type="Gene3D" id="1.10.405.10">
    <property type="entry name" value="Guanine Nucleotide Dissociation Inhibitor, domain 1"/>
    <property type="match status" value="1"/>
</dbReference>
<dbReference type="OrthoDB" id="5046242at2759"/>
<accession>A0A8H4P678</accession>
<evidence type="ECO:0000259" key="5">
    <source>
        <dbReference type="Pfam" id="PF01593"/>
    </source>
</evidence>
<feature type="domain" description="Amine oxidase" evidence="5">
    <location>
        <begin position="314"/>
        <end position="710"/>
    </location>
</feature>
<evidence type="ECO:0000313" key="6">
    <source>
        <dbReference type="EMBL" id="KAF4460710.1"/>
    </source>
</evidence>
<dbReference type="PANTHER" id="PTHR43563">
    <property type="entry name" value="AMINE OXIDASE"/>
    <property type="match status" value="1"/>
</dbReference>
<evidence type="ECO:0000313" key="7">
    <source>
        <dbReference type="Proteomes" id="UP000554235"/>
    </source>
</evidence>
<dbReference type="InterPro" id="IPR036291">
    <property type="entry name" value="NAD(P)-bd_dom_sf"/>
</dbReference>
<evidence type="ECO:0000256" key="1">
    <source>
        <dbReference type="ARBA" id="ARBA00005995"/>
    </source>
</evidence>
<dbReference type="InterPro" id="IPR002937">
    <property type="entry name" value="Amino_oxidase"/>
</dbReference>
<dbReference type="Gene3D" id="3.50.50.60">
    <property type="entry name" value="FAD/NAD(P)-binding domain"/>
    <property type="match status" value="1"/>
</dbReference>
<comment type="catalytic activity">
    <reaction evidence="4">
        <text>a secondary aliphatic amine + O2 + H2O = a primary amine + an aldehyde + H2O2</text>
        <dbReference type="Rhea" id="RHEA:26414"/>
        <dbReference type="ChEBI" id="CHEBI:15377"/>
        <dbReference type="ChEBI" id="CHEBI:15379"/>
        <dbReference type="ChEBI" id="CHEBI:16240"/>
        <dbReference type="ChEBI" id="CHEBI:17478"/>
        <dbReference type="ChEBI" id="CHEBI:58855"/>
        <dbReference type="ChEBI" id="CHEBI:65296"/>
        <dbReference type="EC" id="1.4.3.4"/>
    </reaction>
</comment>
<dbReference type="InterPro" id="IPR050703">
    <property type="entry name" value="Flavin_MAO"/>
</dbReference>
<dbReference type="AlphaFoldDB" id="A0A8H4P678"/>
<comment type="caution">
    <text evidence="6">The sequence shown here is derived from an EMBL/GenBank/DDBJ whole genome shotgun (WGS) entry which is preliminary data.</text>
</comment>
<dbReference type="Proteomes" id="UP000554235">
    <property type="component" value="Unassembled WGS sequence"/>
</dbReference>
<organism evidence="6 7">
    <name type="scientific">Fusarium albosuccineum</name>
    <dbReference type="NCBI Taxonomy" id="1237068"/>
    <lineage>
        <taxon>Eukaryota</taxon>
        <taxon>Fungi</taxon>
        <taxon>Dikarya</taxon>
        <taxon>Ascomycota</taxon>
        <taxon>Pezizomycotina</taxon>
        <taxon>Sordariomycetes</taxon>
        <taxon>Hypocreomycetidae</taxon>
        <taxon>Hypocreales</taxon>
        <taxon>Nectriaceae</taxon>
        <taxon>Fusarium</taxon>
        <taxon>Fusarium decemcellulare species complex</taxon>
    </lineage>
</organism>
<keyword evidence="7" id="KW-1185">Reference proteome</keyword>
<dbReference type="PROSITE" id="PS00061">
    <property type="entry name" value="ADH_SHORT"/>
    <property type="match status" value="1"/>
</dbReference>
<keyword evidence="3" id="KW-0521">NADP</keyword>
<dbReference type="SUPFAM" id="SSF51735">
    <property type="entry name" value="NAD(P)-binding Rossmann-fold domains"/>
    <property type="match status" value="1"/>
</dbReference>
<dbReference type="Gene3D" id="3.90.660.10">
    <property type="match status" value="1"/>
</dbReference>
<dbReference type="PRINTS" id="PR00081">
    <property type="entry name" value="GDHRDH"/>
</dbReference>
<dbReference type="EMBL" id="JAADYS010001874">
    <property type="protein sequence ID" value="KAF4460710.1"/>
    <property type="molecule type" value="Genomic_DNA"/>
</dbReference>
<dbReference type="GO" id="GO:0097621">
    <property type="term" value="F:monoamine oxidase activity"/>
    <property type="evidence" value="ECO:0007669"/>
    <property type="project" value="UniProtKB-EC"/>
</dbReference>
<dbReference type="InterPro" id="IPR020904">
    <property type="entry name" value="Sc_DH/Rdtase_CS"/>
</dbReference>
<sequence length="721" mass="79990">MPPKPTVLITGCSEGGAGHALALEFTNKGFRVFATARSTKSLTLLEEKGIETLTLDVTRPESISTLKTEITQRTRGKLDILFNNAGSMYEAPAIEADPEKVRDMFNANVFGLFDMVQAFTPLLLASVAGSTTPPTIINTASILARLPFVFSAQYNASKAAVSAYSDTLRIELAPLGIKVVTLFMGVVSTKLTSPEKIHFVPDSLYANVESGLQERSRAHLRDGMKPQEFARRVVQEVWVKKPALGKGEYIWLGANAYLVWLLNAVGWRKIFNPTSERSVGLTKEVKRSIFQKGQNSEAVKILSCDVPLASKRGVADLGAAWINDQLQPRVTAYVRQFGIQTTRQYTDKIAIMQSSETERLEFPFGIVPDFPEEEKQNLIKIRDHIEAASLRKEAPRPEDDNITLDQYVRNLGANEKTAQMANIWARAMHGLESTQESAAYFIDYCRSNHGLIAVREDDQTGGNYMRLHGGTTQIAEGIARLVGEDNIVRCEPVASINDEGTQVTVTTTTGKAFKARKCIISIPTALFKELKFTPSLPAPVQEITNNTTLGHYNKAIVCYDKPWWRDLGYNGFFFSYVGPTSIARDSSVPEKGFYAITCFVNGAAGHEWSKLPPHERRRAILEQFAAVYNVGPDAELWRPIEMFDQIWQHEQYSRGALAPIPALDHYTKFASVYGKPVGNLHFVGTEYSNHWKGYMEGALTSGDQGAQEVIHEIGESPKAHL</sequence>
<protein>
    <recommendedName>
        <fullName evidence="2">monoamine oxidase</fullName>
        <ecNumber evidence="2">1.4.3.4</ecNumber>
    </recommendedName>
</protein>
<evidence type="ECO:0000256" key="4">
    <source>
        <dbReference type="ARBA" id="ARBA00048448"/>
    </source>
</evidence>
<dbReference type="PRINTS" id="PR00080">
    <property type="entry name" value="SDRFAMILY"/>
</dbReference>
<dbReference type="InterPro" id="IPR002347">
    <property type="entry name" value="SDR_fam"/>
</dbReference>
<dbReference type="Pfam" id="PF01593">
    <property type="entry name" value="Amino_oxidase"/>
    <property type="match status" value="1"/>
</dbReference>
<proteinExistence type="inferred from homology"/>
<reference evidence="6 7" key="1">
    <citation type="submission" date="2020-01" db="EMBL/GenBank/DDBJ databases">
        <title>Identification and distribution of gene clusters putatively required for synthesis of sphingolipid metabolism inhibitors in phylogenetically diverse species of the filamentous fungus Fusarium.</title>
        <authorList>
            <person name="Kim H.-S."/>
            <person name="Busman M."/>
            <person name="Brown D.W."/>
            <person name="Divon H."/>
            <person name="Uhlig S."/>
            <person name="Proctor R.H."/>
        </authorList>
    </citation>
    <scope>NUCLEOTIDE SEQUENCE [LARGE SCALE GENOMIC DNA]</scope>
    <source>
        <strain evidence="6 7">NRRL 20459</strain>
    </source>
</reference>
<evidence type="ECO:0000256" key="3">
    <source>
        <dbReference type="ARBA" id="ARBA00022857"/>
    </source>
</evidence>
<dbReference type="SUPFAM" id="SSF51905">
    <property type="entry name" value="FAD/NAD(P)-binding domain"/>
    <property type="match status" value="1"/>
</dbReference>
<name>A0A8H4P678_9HYPO</name>
<dbReference type="InterPro" id="IPR036188">
    <property type="entry name" value="FAD/NAD-bd_sf"/>
</dbReference>
<comment type="similarity">
    <text evidence="1">Belongs to the flavin monoamine oxidase family.</text>
</comment>